<dbReference type="InterPro" id="IPR053204">
    <property type="entry name" value="Oxopyrrolidines_Biosynth-assoc"/>
</dbReference>
<dbReference type="GeneID" id="36554505"/>
<dbReference type="Pfam" id="PF12311">
    <property type="entry name" value="DUF3632"/>
    <property type="match status" value="1"/>
</dbReference>
<comment type="caution">
    <text evidence="1">The sequence shown here is derived from an EMBL/GenBank/DDBJ whole genome shotgun (WGS) entry which is preliminary data.</text>
</comment>
<gene>
    <name evidence="1" type="ORF">P170DRAFT_409749</name>
</gene>
<sequence length="311" mass="35633">MDPIESSEEYKILHTLVHYPEARVAGYVNQLIDQCHMAMAIHAPRLEHGVGCVDANLFLALTELVQVLDPSKHDKLVQFVHELEKRTVLHPDTGKVLEFQGSAFFTDLPGLGWSELEAWDMRGGSWHDVTDPDMDPKEQDRWVNLNAFVAQLTQASELREPFHDPLQVHRTDRSLRAIWVMVEALENSRRPLRELVKSAAVRAACMWFIYAADRLLTKVDIQVRYPEHFGAEPGSRYPEKKWTGHELDRWMEWMQNLGGLKNGCVEPRTLGLLMKAQDRMFEVMIQSPPCDVHIDLKGGKPVILLPRDSVD</sequence>
<dbReference type="AlphaFoldDB" id="A0A2I2G3X8"/>
<dbReference type="EMBL" id="MSFO01000005">
    <property type="protein sequence ID" value="PLB47571.1"/>
    <property type="molecule type" value="Genomic_DNA"/>
</dbReference>
<organism evidence="1 2">
    <name type="scientific">Aspergillus steynii IBT 23096</name>
    <dbReference type="NCBI Taxonomy" id="1392250"/>
    <lineage>
        <taxon>Eukaryota</taxon>
        <taxon>Fungi</taxon>
        <taxon>Dikarya</taxon>
        <taxon>Ascomycota</taxon>
        <taxon>Pezizomycotina</taxon>
        <taxon>Eurotiomycetes</taxon>
        <taxon>Eurotiomycetidae</taxon>
        <taxon>Eurotiales</taxon>
        <taxon>Aspergillaceae</taxon>
        <taxon>Aspergillus</taxon>
        <taxon>Aspergillus subgen. Circumdati</taxon>
    </lineage>
</organism>
<dbReference type="RefSeq" id="XP_024702873.1">
    <property type="nucleotide sequence ID" value="XM_024846806.1"/>
</dbReference>
<protein>
    <submittedName>
        <fullName evidence="1">Uncharacterized protein</fullName>
    </submittedName>
</protein>
<reference evidence="1 2" key="1">
    <citation type="submission" date="2016-12" db="EMBL/GenBank/DDBJ databases">
        <title>The genomes of Aspergillus section Nigri reveals drivers in fungal speciation.</title>
        <authorList>
            <consortium name="DOE Joint Genome Institute"/>
            <person name="Vesth T.C."/>
            <person name="Nybo J."/>
            <person name="Theobald S."/>
            <person name="Brandl J."/>
            <person name="Frisvad J.C."/>
            <person name="Nielsen K.F."/>
            <person name="Lyhne E.K."/>
            <person name="Kogle M.E."/>
            <person name="Kuo A."/>
            <person name="Riley R."/>
            <person name="Clum A."/>
            <person name="Nolan M."/>
            <person name="Lipzen A."/>
            <person name="Salamov A."/>
            <person name="Henrissat B."/>
            <person name="Wiebenga A."/>
            <person name="De Vries R.P."/>
            <person name="Grigoriev I.V."/>
            <person name="Mortensen U.H."/>
            <person name="Andersen M.R."/>
            <person name="Baker S.E."/>
        </authorList>
    </citation>
    <scope>NUCLEOTIDE SEQUENCE [LARGE SCALE GENOMIC DNA]</scope>
    <source>
        <strain evidence="1 2">IBT 23096</strain>
    </source>
</reference>
<name>A0A2I2G3X8_9EURO</name>
<dbReference type="InterPro" id="IPR022085">
    <property type="entry name" value="OpdG"/>
</dbReference>
<keyword evidence="2" id="KW-1185">Reference proteome</keyword>
<accession>A0A2I2G3X8</accession>
<dbReference type="PANTHER" id="PTHR38797">
    <property type="entry name" value="NUCLEAR PORE COMPLEX PROTEIN NUP85-RELATED"/>
    <property type="match status" value="1"/>
</dbReference>
<dbReference type="VEuPathDB" id="FungiDB:P170DRAFT_409749"/>
<evidence type="ECO:0000313" key="2">
    <source>
        <dbReference type="Proteomes" id="UP000234275"/>
    </source>
</evidence>
<proteinExistence type="predicted"/>
<dbReference type="Proteomes" id="UP000234275">
    <property type="component" value="Unassembled WGS sequence"/>
</dbReference>
<dbReference type="STRING" id="1392250.A0A2I2G3X8"/>
<dbReference type="OrthoDB" id="3350591at2759"/>
<evidence type="ECO:0000313" key="1">
    <source>
        <dbReference type="EMBL" id="PLB47571.1"/>
    </source>
</evidence>
<dbReference type="PANTHER" id="PTHR38797:SF6">
    <property type="match status" value="1"/>
</dbReference>